<dbReference type="EMBL" id="AYSO01000002">
    <property type="protein sequence ID" value="KIE48544.1"/>
    <property type="molecule type" value="Genomic_DNA"/>
</dbReference>
<keyword evidence="4" id="KW-1185">Reference proteome</keyword>
<feature type="transmembrane region" description="Helical" evidence="1">
    <location>
        <begin position="231"/>
        <end position="251"/>
    </location>
</feature>
<dbReference type="RefSeq" id="WP_039629549.1">
    <property type="nucleotide sequence ID" value="NZ_AYSO01000002.1"/>
</dbReference>
<evidence type="ECO:0000313" key="3">
    <source>
        <dbReference type="EMBL" id="KIE48544.1"/>
    </source>
</evidence>
<gene>
    <name evidence="3" type="ORF">U732_4348</name>
</gene>
<feature type="transmembrane region" description="Helical" evidence="1">
    <location>
        <begin position="135"/>
        <end position="154"/>
    </location>
</feature>
<keyword evidence="1" id="KW-0812">Transmembrane</keyword>
<name>A0A0C1U716_9CLOT</name>
<proteinExistence type="predicted"/>
<dbReference type="Pfam" id="PF02517">
    <property type="entry name" value="Rce1-like"/>
    <property type="match status" value="1"/>
</dbReference>
<keyword evidence="1" id="KW-0472">Membrane</keyword>
<sequence length="259" mass="29656">MESHLRLISNIVLYLFIYLLGQFLSILFITIPSIFYYAYLNIELKEVLIRIDKNILITVSVGAMISLIIYTLILRKNKNNLWKRCNFSNITMKSIIFIGIISICYSVISTCFVGFSYKFFSVYNAIVSSPIYSESILSLISGIIFIPIFEEILFRGIIFNELRDNLSLISSILIQGFIFAVMHGNIIQVIYTFPLAIMLALVYVWTDSIWASILLHVFFNFTGMVITPNIVSLNILTIALIPSIILLVIVFKDFKKIII</sequence>
<dbReference type="InterPro" id="IPR003675">
    <property type="entry name" value="Rce1/LyrA-like_dom"/>
</dbReference>
<organism evidence="3 4">
    <name type="scientific">Clostridium argentinense CDC 2741</name>
    <dbReference type="NCBI Taxonomy" id="1418104"/>
    <lineage>
        <taxon>Bacteria</taxon>
        <taxon>Bacillati</taxon>
        <taxon>Bacillota</taxon>
        <taxon>Clostridia</taxon>
        <taxon>Eubacteriales</taxon>
        <taxon>Clostridiaceae</taxon>
        <taxon>Clostridium</taxon>
    </lineage>
</organism>
<feature type="transmembrane region" description="Helical" evidence="1">
    <location>
        <begin position="55"/>
        <end position="74"/>
    </location>
</feature>
<dbReference type="Proteomes" id="UP000031366">
    <property type="component" value="Unassembled WGS sequence"/>
</dbReference>
<dbReference type="GO" id="GO:0004175">
    <property type="term" value="F:endopeptidase activity"/>
    <property type="evidence" value="ECO:0007669"/>
    <property type="project" value="UniProtKB-ARBA"/>
</dbReference>
<accession>A0A0C1U716</accession>
<dbReference type="OrthoDB" id="4177129at2"/>
<evidence type="ECO:0000256" key="1">
    <source>
        <dbReference type="SAM" id="Phobius"/>
    </source>
</evidence>
<feature type="transmembrane region" description="Helical" evidence="1">
    <location>
        <begin position="166"/>
        <end position="191"/>
    </location>
</feature>
<protein>
    <submittedName>
        <fullName evidence="3">CAAX protease self-immunity family protein</fullName>
    </submittedName>
</protein>
<dbReference type="AlphaFoldDB" id="A0A0C1U716"/>
<feature type="transmembrane region" description="Helical" evidence="1">
    <location>
        <begin position="95"/>
        <end position="115"/>
    </location>
</feature>
<dbReference type="PANTHER" id="PTHR43592">
    <property type="entry name" value="CAAX AMINO TERMINAL PROTEASE"/>
    <property type="match status" value="1"/>
</dbReference>
<feature type="domain" description="CAAX prenyl protease 2/Lysostaphin resistance protein A-like" evidence="2">
    <location>
        <begin position="135"/>
        <end position="221"/>
    </location>
</feature>
<evidence type="ECO:0000313" key="4">
    <source>
        <dbReference type="Proteomes" id="UP000031366"/>
    </source>
</evidence>
<dbReference type="GO" id="GO:0080120">
    <property type="term" value="P:CAAX-box protein maturation"/>
    <property type="evidence" value="ECO:0007669"/>
    <property type="project" value="UniProtKB-ARBA"/>
</dbReference>
<feature type="transmembrane region" description="Helical" evidence="1">
    <location>
        <begin position="12"/>
        <end position="35"/>
    </location>
</feature>
<dbReference type="PANTHER" id="PTHR43592:SF15">
    <property type="entry name" value="CAAX AMINO TERMINAL PROTEASE FAMILY PROTEIN"/>
    <property type="match status" value="1"/>
</dbReference>
<keyword evidence="1" id="KW-1133">Transmembrane helix</keyword>
<evidence type="ECO:0000259" key="2">
    <source>
        <dbReference type="Pfam" id="PF02517"/>
    </source>
</evidence>
<comment type="caution">
    <text evidence="3">The sequence shown here is derived from an EMBL/GenBank/DDBJ whole genome shotgun (WGS) entry which is preliminary data.</text>
</comment>
<reference evidence="3 4" key="1">
    <citation type="journal article" date="2015" name="Infect. Genet. Evol.">
        <title>Genomic sequences of six botulinum neurotoxin-producing strains representing three clostridial species illustrate the mobility and diversity of botulinum neurotoxin genes.</title>
        <authorList>
            <person name="Smith T.J."/>
            <person name="Hill K.K."/>
            <person name="Xie G."/>
            <person name="Foley B.T."/>
            <person name="Williamson C.H."/>
            <person name="Foster J.T."/>
            <person name="Johnson S.L."/>
            <person name="Chertkov O."/>
            <person name="Teshima H."/>
            <person name="Gibbons H.S."/>
            <person name="Johnsky L.A."/>
            <person name="Karavis M.A."/>
            <person name="Smith L.A."/>
        </authorList>
    </citation>
    <scope>NUCLEOTIDE SEQUENCE [LARGE SCALE GENOMIC DNA]</scope>
    <source>
        <strain evidence="3 4">CDC 2741</strain>
    </source>
</reference>
<feature type="transmembrane region" description="Helical" evidence="1">
    <location>
        <begin position="197"/>
        <end position="219"/>
    </location>
</feature>
<keyword evidence="3" id="KW-0378">Hydrolase</keyword>
<dbReference type="GO" id="GO:0006508">
    <property type="term" value="P:proteolysis"/>
    <property type="evidence" value="ECO:0007669"/>
    <property type="project" value="UniProtKB-KW"/>
</dbReference>
<keyword evidence="3" id="KW-0645">Protease</keyword>